<comment type="subcellular location">
    <subcellularLocation>
        <location evidence="1">Mitochondrion inner membrane</location>
    </subcellularLocation>
</comment>
<dbReference type="PANTHER" id="PTHR28268:SF1">
    <property type="entry name" value="MICOS SUBUNIT MIC26"/>
    <property type="match status" value="1"/>
</dbReference>
<name>A0A6A6H9N9_VIRVR</name>
<accession>A0A6A6H9N9</accession>
<evidence type="ECO:0000313" key="4">
    <source>
        <dbReference type="Proteomes" id="UP000800092"/>
    </source>
</evidence>
<sequence>MAFNPVLRRRLLAPAVATACTAGLVLIPKRRLHAESPSEDILSIRKPIYDNPDAAPTTSSTPSTPNSSSTLIPSTFESTSKSSSPTPTDRLAAEVKRTRLFLHRYAVSTEDSLNSLLTSAFKLENSFTQTIASLAPPRESKEQLLPGAIYVLVSAMAGSIITRRSNILLRFFVPVAAGITAGNFFIPITTRNVGQLIWRYEERFPVVADTHRRVQERTERFWETGKAHSAMTLAMAQDKVKEGRDAVEDWVKKGR</sequence>
<dbReference type="AlphaFoldDB" id="A0A6A6H9N9"/>
<organism evidence="3 4">
    <name type="scientific">Viridothelium virens</name>
    <name type="common">Speckled blister lichen</name>
    <name type="synonym">Trypethelium virens</name>
    <dbReference type="NCBI Taxonomy" id="1048519"/>
    <lineage>
        <taxon>Eukaryota</taxon>
        <taxon>Fungi</taxon>
        <taxon>Dikarya</taxon>
        <taxon>Ascomycota</taxon>
        <taxon>Pezizomycotina</taxon>
        <taxon>Dothideomycetes</taxon>
        <taxon>Dothideomycetes incertae sedis</taxon>
        <taxon>Trypetheliales</taxon>
        <taxon>Trypetheliaceae</taxon>
        <taxon>Viridothelium</taxon>
    </lineage>
</organism>
<dbReference type="GO" id="GO:0061617">
    <property type="term" value="C:MICOS complex"/>
    <property type="evidence" value="ECO:0007669"/>
    <property type="project" value="UniProtKB-UniRule"/>
</dbReference>
<gene>
    <name evidence="3" type="ORF">EV356DRAFT_532508</name>
</gene>
<evidence type="ECO:0000256" key="2">
    <source>
        <dbReference type="SAM" id="MobiDB-lite"/>
    </source>
</evidence>
<comment type="function">
    <text evidence="1">Component of the MICOS complex, a large protein complex of the mitochondrial inner membrane that plays crucial roles in the maintenance of crista junctions, inner membrane architecture, and formation of contact sites to the outer membrane.</text>
</comment>
<keyword evidence="1" id="KW-0472">Membrane</keyword>
<dbReference type="Proteomes" id="UP000800092">
    <property type="component" value="Unassembled WGS sequence"/>
</dbReference>
<proteinExistence type="predicted"/>
<dbReference type="InterPro" id="IPR033181">
    <property type="entry name" value="Mic26_fungi"/>
</dbReference>
<feature type="transmembrane region" description="Helical" evidence="1">
    <location>
        <begin position="168"/>
        <end position="186"/>
    </location>
</feature>
<feature type="region of interest" description="Disordered" evidence="2">
    <location>
        <begin position="43"/>
        <end position="90"/>
    </location>
</feature>
<keyword evidence="1" id="KW-0999">Mitochondrion inner membrane</keyword>
<dbReference type="GO" id="GO:0042407">
    <property type="term" value="P:cristae formation"/>
    <property type="evidence" value="ECO:0007669"/>
    <property type="project" value="InterPro"/>
</dbReference>
<dbReference type="InterPro" id="IPR019166">
    <property type="entry name" value="MIC26/MIC27"/>
</dbReference>
<dbReference type="OrthoDB" id="2399148at2759"/>
<keyword evidence="1" id="KW-1133">Transmembrane helix</keyword>
<feature type="compositionally biased region" description="Low complexity" evidence="2">
    <location>
        <begin position="56"/>
        <end position="88"/>
    </location>
</feature>
<dbReference type="PANTHER" id="PTHR28268">
    <property type="entry name" value="MICOS SUBUNIT MIC26"/>
    <property type="match status" value="1"/>
</dbReference>
<dbReference type="GO" id="GO:0044284">
    <property type="term" value="C:mitochondrial crista junction"/>
    <property type="evidence" value="ECO:0007669"/>
    <property type="project" value="TreeGrafter"/>
</dbReference>
<evidence type="ECO:0000313" key="3">
    <source>
        <dbReference type="EMBL" id="KAF2234707.1"/>
    </source>
</evidence>
<comment type="subunit">
    <text evidence="1">Component of the mitochondrial contact site and cristae organizing system (MICOS) complex.</text>
</comment>
<keyword evidence="1" id="KW-0812">Transmembrane</keyword>
<dbReference type="EMBL" id="ML991796">
    <property type="protein sequence ID" value="KAF2234707.1"/>
    <property type="molecule type" value="Genomic_DNA"/>
</dbReference>
<dbReference type="Pfam" id="PF09769">
    <property type="entry name" value="ApoO"/>
    <property type="match status" value="1"/>
</dbReference>
<reference evidence="3" key="1">
    <citation type="journal article" date="2020" name="Stud. Mycol.">
        <title>101 Dothideomycetes genomes: a test case for predicting lifestyles and emergence of pathogens.</title>
        <authorList>
            <person name="Haridas S."/>
            <person name="Albert R."/>
            <person name="Binder M."/>
            <person name="Bloem J."/>
            <person name="Labutti K."/>
            <person name="Salamov A."/>
            <person name="Andreopoulos B."/>
            <person name="Baker S."/>
            <person name="Barry K."/>
            <person name="Bills G."/>
            <person name="Bluhm B."/>
            <person name="Cannon C."/>
            <person name="Castanera R."/>
            <person name="Culley D."/>
            <person name="Daum C."/>
            <person name="Ezra D."/>
            <person name="Gonzalez J."/>
            <person name="Henrissat B."/>
            <person name="Kuo A."/>
            <person name="Liang C."/>
            <person name="Lipzen A."/>
            <person name="Lutzoni F."/>
            <person name="Magnuson J."/>
            <person name="Mondo S."/>
            <person name="Nolan M."/>
            <person name="Ohm R."/>
            <person name="Pangilinan J."/>
            <person name="Park H.-J."/>
            <person name="Ramirez L."/>
            <person name="Alfaro M."/>
            <person name="Sun H."/>
            <person name="Tritt A."/>
            <person name="Yoshinaga Y."/>
            <person name="Zwiers L.-H."/>
            <person name="Turgeon B."/>
            <person name="Goodwin S."/>
            <person name="Spatafora J."/>
            <person name="Crous P."/>
            <person name="Grigoriev I."/>
        </authorList>
    </citation>
    <scope>NUCLEOTIDE SEQUENCE</scope>
    <source>
        <strain evidence="3">Tuck. ex Michener</strain>
    </source>
</reference>
<evidence type="ECO:0000256" key="1">
    <source>
        <dbReference type="RuleBase" id="RU363021"/>
    </source>
</evidence>
<keyword evidence="1" id="KW-0496">Mitochondrion</keyword>
<keyword evidence="4" id="KW-1185">Reference proteome</keyword>
<protein>
    <recommendedName>
        <fullName evidence="1">MICOS complex subunit</fullName>
    </recommendedName>
</protein>